<proteinExistence type="predicted"/>
<evidence type="ECO:0000313" key="7">
    <source>
        <dbReference type="EMBL" id="KAA8517223.1"/>
    </source>
</evidence>
<evidence type="ECO:0000256" key="5">
    <source>
        <dbReference type="ARBA" id="ARBA00023242"/>
    </source>
</evidence>
<keyword evidence="4" id="KW-0804">Transcription</keyword>
<gene>
    <name evidence="7" type="ORF">F0562_017525</name>
</gene>
<dbReference type="AlphaFoldDB" id="A0A5J4ZF18"/>
<dbReference type="GO" id="GO:0003700">
    <property type="term" value="F:DNA-binding transcription factor activity"/>
    <property type="evidence" value="ECO:0007669"/>
    <property type="project" value="InterPro"/>
</dbReference>
<comment type="subcellular location">
    <subcellularLocation>
        <location evidence="1">Nucleus</location>
    </subcellularLocation>
</comment>
<sequence length="100" mass="11894">MHFKIICCEQQLMDLQELYIYQQQLTTELSEKLGRTKLLGKKLYRLIYVGGFDTAHAAARAYDRAAIMFRGVDADINFIISDYEEDLNLFRFRLLLYRQF</sequence>
<keyword evidence="2" id="KW-0805">Transcription regulation</keyword>
<dbReference type="PROSITE" id="PS51032">
    <property type="entry name" value="AP2_ERF"/>
    <property type="match status" value="1"/>
</dbReference>
<evidence type="ECO:0000313" key="8">
    <source>
        <dbReference type="Proteomes" id="UP000325577"/>
    </source>
</evidence>
<evidence type="ECO:0000256" key="3">
    <source>
        <dbReference type="ARBA" id="ARBA00023125"/>
    </source>
</evidence>
<name>A0A5J4ZF18_9ASTE</name>
<dbReference type="PANTHER" id="PTHR32467:SF118">
    <property type="entry name" value="ETHYLENE-RESPONSIVE TRANSCRIPTION FACTOR RAP2-7"/>
    <property type="match status" value="1"/>
</dbReference>
<dbReference type="Gene3D" id="3.30.730.10">
    <property type="entry name" value="AP2/ERF domain"/>
    <property type="match status" value="1"/>
</dbReference>
<dbReference type="InterPro" id="IPR016177">
    <property type="entry name" value="DNA-bd_dom_sf"/>
</dbReference>
<dbReference type="SUPFAM" id="SSF54171">
    <property type="entry name" value="DNA-binding domain"/>
    <property type="match status" value="1"/>
</dbReference>
<organism evidence="7 8">
    <name type="scientific">Nyssa sinensis</name>
    <dbReference type="NCBI Taxonomy" id="561372"/>
    <lineage>
        <taxon>Eukaryota</taxon>
        <taxon>Viridiplantae</taxon>
        <taxon>Streptophyta</taxon>
        <taxon>Embryophyta</taxon>
        <taxon>Tracheophyta</taxon>
        <taxon>Spermatophyta</taxon>
        <taxon>Magnoliopsida</taxon>
        <taxon>eudicotyledons</taxon>
        <taxon>Gunneridae</taxon>
        <taxon>Pentapetalae</taxon>
        <taxon>asterids</taxon>
        <taxon>Cornales</taxon>
        <taxon>Nyssaceae</taxon>
        <taxon>Nyssa</taxon>
    </lineage>
</organism>
<dbReference type="GO" id="GO:0005634">
    <property type="term" value="C:nucleus"/>
    <property type="evidence" value="ECO:0007669"/>
    <property type="project" value="UniProtKB-SubCell"/>
</dbReference>
<accession>A0A5J4ZF18</accession>
<dbReference type="InterPro" id="IPR001471">
    <property type="entry name" value="AP2/ERF_dom"/>
</dbReference>
<dbReference type="GO" id="GO:0003677">
    <property type="term" value="F:DNA binding"/>
    <property type="evidence" value="ECO:0007669"/>
    <property type="project" value="UniProtKB-KW"/>
</dbReference>
<dbReference type="EMBL" id="CM018051">
    <property type="protein sequence ID" value="KAA8517223.1"/>
    <property type="molecule type" value="Genomic_DNA"/>
</dbReference>
<feature type="domain" description="AP2/ERF" evidence="6">
    <location>
        <begin position="2"/>
        <end position="79"/>
    </location>
</feature>
<keyword evidence="5" id="KW-0539">Nucleus</keyword>
<dbReference type="SMART" id="SM00380">
    <property type="entry name" value="AP2"/>
    <property type="match status" value="1"/>
</dbReference>
<dbReference type="InterPro" id="IPR036955">
    <property type="entry name" value="AP2/ERF_dom_sf"/>
</dbReference>
<dbReference type="OrthoDB" id="207175at2759"/>
<reference evidence="7 8" key="1">
    <citation type="submission" date="2019-09" db="EMBL/GenBank/DDBJ databases">
        <title>A chromosome-level genome assembly of the Chinese tupelo Nyssa sinensis.</title>
        <authorList>
            <person name="Yang X."/>
            <person name="Kang M."/>
            <person name="Yang Y."/>
            <person name="Xiong H."/>
            <person name="Wang M."/>
            <person name="Zhang Z."/>
            <person name="Wang Z."/>
            <person name="Wu H."/>
            <person name="Ma T."/>
            <person name="Liu J."/>
            <person name="Xi Z."/>
        </authorList>
    </citation>
    <scope>NUCLEOTIDE SEQUENCE [LARGE SCALE GENOMIC DNA]</scope>
    <source>
        <strain evidence="7">J267</strain>
        <tissue evidence="7">Leaf</tissue>
    </source>
</reference>
<dbReference type="Proteomes" id="UP000325577">
    <property type="component" value="Linkage Group LG8"/>
</dbReference>
<evidence type="ECO:0000259" key="6">
    <source>
        <dbReference type="PROSITE" id="PS51032"/>
    </source>
</evidence>
<evidence type="ECO:0000256" key="4">
    <source>
        <dbReference type="ARBA" id="ARBA00023163"/>
    </source>
</evidence>
<dbReference type="PANTHER" id="PTHR32467">
    <property type="entry name" value="AP2-LIKE ETHYLENE-RESPONSIVE TRANSCRIPTION FACTOR"/>
    <property type="match status" value="1"/>
</dbReference>
<protein>
    <recommendedName>
        <fullName evidence="6">AP2/ERF domain-containing protein</fullName>
    </recommendedName>
</protein>
<keyword evidence="3" id="KW-0238">DNA-binding</keyword>
<keyword evidence="8" id="KW-1185">Reference proteome</keyword>
<evidence type="ECO:0000256" key="2">
    <source>
        <dbReference type="ARBA" id="ARBA00023015"/>
    </source>
</evidence>
<evidence type="ECO:0000256" key="1">
    <source>
        <dbReference type="ARBA" id="ARBA00004123"/>
    </source>
</evidence>